<protein>
    <submittedName>
        <fullName evidence="8">Aromatic hydrocarbon degradation protein</fullName>
    </submittedName>
</protein>
<evidence type="ECO:0000256" key="4">
    <source>
        <dbReference type="ARBA" id="ARBA00022692"/>
    </source>
</evidence>
<keyword evidence="7" id="KW-0998">Cell outer membrane</keyword>
<dbReference type="GO" id="GO:0009279">
    <property type="term" value="C:cell outer membrane"/>
    <property type="evidence" value="ECO:0007669"/>
    <property type="project" value="UniProtKB-SubCell"/>
</dbReference>
<comment type="similarity">
    <text evidence="2">Belongs to the OmpP1/FadL family.</text>
</comment>
<organism evidence="8 9">
    <name type="scientific">Aquifex aeolicus</name>
    <dbReference type="NCBI Taxonomy" id="63363"/>
    <lineage>
        <taxon>Bacteria</taxon>
        <taxon>Pseudomonadati</taxon>
        <taxon>Aquificota</taxon>
        <taxon>Aquificia</taxon>
        <taxon>Aquificales</taxon>
        <taxon>Aquificaceae</taxon>
        <taxon>Aquifex</taxon>
    </lineage>
</organism>
<dbReference type="PANTHER" id="PTHR35093">
    <property type="entry name" value="OUTER MEMBRANE PROTEIN NMB0088-RELATED"/>
    <property type="match status" value="1"/>
</dbReference>
<evidence type="ECO:0000256" key="1">
    <source>
        <dbReference type="ARBA" id="ARBA00004571"/>
    </source>
</evidence>
<sequence length="375" mass="40366">AILLVLSGISFATNGDFLIGVGAVSRGMGGVGIATVTNADSTIFSNPALMTEYKRAVLSLGGTLFMPHTKGYANGSSATSNAKYFAIPSIGFIYPMSQKWFFGISAYGISGMGVDYRNTNVKCNPKSFGCYTNLQTMELAPSLAYKVNEKFSVGFRLDLAYGALDLGAGLSSDYSVGAQVGLSYKVAPTVTLGAVIKSPLKLNFARVGDFNGDGVLDDMTLEQPWVFGAGIGVTPAEKLKVTLELMYLPWNKGEGYKDFGWKEQWVFKVGGEYKVTDKLTLRAGYNYGKSPVKGSTFNTTNPLLEGAECMKIVGFPAIAEHHISLGAGYNLTQNVRLDISYMHAFENTVQSVVNGHLYKSKLSEDSVSIGLTWNF</sequence>
<name>A0A9D0YQU3_AQUAO</name>
<dbReference type="Proteomes" id="UP000606463">
    <property type="component" value="Unassembled WGS sequence"/>
</dbReference>
<evidence type="ECO:0000256" key="5">
    <source>
        <dbReference type="ARBA" id="ARBA00022729"/>
    </source>
</evidence>
<keyword evidence="6" id="KW-0472">Membrane</keyword>
<evidence type="ECO:0000256" key="3">
    <source>
        <dbReference type="ARBA" id="ARBA00022452"/>
    </source>
</evidence>
<dbReference type="Gene3D" id="2.40.160.60">
    <property type="entry name" value="Outer membrane protein transport protein (OMPP1/FadL/TodX)"/>
    <property type="match status" value="1"/>
</dbReference>
<evidence type="ECO:0000256" key="6">
    <source>
        <dbReference type="ARBA" id="ARBA00023136"/>
    </source>
</evidence>
<dbReference type="Pfam" id="PF03349">
    <property type="entry name" value="Toluene_X"/>
    <property type="match status" value="2"/>
</dbReference>
<comment type="caution">
    <text evidence="8">The sequence shown here is derived from an EMBL/GenBank/DDBJ whole genome shotgun (WGS) entry which is preliminary data.</text>
</comment>
<dbReference type="GO" id="GO:0015483">
    <property type="term" value="F:long-chain fatty acid transporting porin activity"/>
    <property type="evidence" value="ECO:0007669"/>
    <property type="project" value="TreeGrafter"/>
</dbReference>
<evidence type="ECO:0000313" key="9">
    <source>
        <dbReference type="Proteomes" id="UP000606463"/>
    </source>
</evidence>
<comment type="subcellular location">
    <subcellularLocation>
        <location evidence="1">Cell outer membrane</location>
        <topology evidence="1">Multi-pass membrane protein</topology>
    </subcellularLocation>
</comment>
<keyword evidence="4" id="KW-0812">Transmembrane</keyword>
<reference evidence="8" key="1">
    <citation type="journal article" date="2020" name="ISME J.">
        <title>Gammaproteobacteria mediating utilization of methyl-, sulfur- and petroleum organic compounds in deep ocean hydrothermal plumes.</title>
        <authorList>
            <person name="Zhou Z."/>
            <person name="Liu Y."/>
            <person name="Pan J."/>
            <person name="Cron B.R."/>
            <person name="Toner B.M."/>
            <person name="Anantharaman K."/>
            <person name="Breier J.A."/>
            <person name="Dick G.J."/>
            <person name="Li M."/>
        </authorList>
    </citation>
    <scope>NUCLEOTIDE SEQUENCE</scope>
    <source>
        <strain evidence="8">SZUA-1501</strain>
    </source>
</reference>
<evidence type="ECO:0000313" key="8">
    <source>
        <dbReference type="EMBL" id="HIP98863.1"/>
    </source>
</evidence>
<dbReference type="PANTHER" id="PTHR35093:SF8">
    <property type="entry name" value="OUTER MEMBRANE PROTEIN NMB0088-RELATED"/>
    <property type="match status" value="1"/>
</dbReference>
<dbReference type="EMBL" id="DQVE01000057">
    <property type="protein sequence ID" value="HIP98863.1"/>
    <property type="molecule type" value="Genomic_DNA"/>
</dbReference>
<dbReference type="InterPro" id="IPR005017">
    <property type="entry name" value="OMPP1/FadL/TodX"/>
</dbReference>
<dbReference type="AlphaFoldDB" id="A0A9D0YQU3"/>
<keyword evidence="3" id="KW-1134">Transmembrane beta strand</keyword>
<proteinExistence type="inferred from homology"/>
<evidence type="ECO:0000256" key="2">
    <source>
        <dbReference type="ARBA" id="ARBA00008163"/>
    </source>
</evidence>
<gene>
    <name evidence="8" type="ORF">EYH37_05860</name>
</gene>
<keyword evidence="5" id="KW-0732">Signal</keyword>
<dbReference type="SUPFAM" id="SSF56935">
    <property type="entry name" value="Porins"/>
    <property type="match status" value="1"/>
</dbReference>
<accession>A0A9D0YQU3</accession>
<feature type="non-terminal residue" evidence="8">
    <location>
        <position position="1"/>
    </location>
</feature>
<evidence type="ECO:0000256" key="7">
    <source>
        <dbReference type="ARBA" id="ARBA00023237"/>
    </source>
</evidence>